<dbReference type="RefSeq" id="WP_212710806.1">
    <property type="nucleotide sequence ID" value="NZ_BAAAFW010000051.1"/>
</dbReference>
<organism evidence="5 6">
    <name type="scientific">Tatumella punctata</name>
    <dbReference type="NCBI Taxonomy" id="399969"/>
    <lineage>
        <taxon>Bacteria</taxon>
        <taxon>Pseudomonadati</taxon>
        <taxon>Pseudomonadota</taxon>
        <taxon>Gammaproteobacteria</taxon>
        <taxon>Enterobacterales</taxon>
        <taxon>Erwiniaceae</taxon>
        <taxon>Tatumella</taxon>
    </lineage>
</organism>
<dbReference type="Pfam" id="PF06744">
    <property type="entry name" value="IcmF_C"/>
    <property type="match status" value="1"/>
</dbReference>
<sequence>MSNDKKGNTKIKPKALPGLAILALIFVSAIIIFALTIGSNFVDRIFGLGPYPLEWIVTLCAIVSVILLALLWSLEQLFFISGRKGARRAWGHNKAYSASLPDSNAANTFVDEKERAEKSFSAEALTDHLQLRYRRRWKAKVRLLLVQGSDSDLEKVAPGLKRDHWQESDGIVLIHGGQSDSVPGDEFLSALKAVRPQRPLDGVIQVMNADTLPDTARQDTLLRVRQKTDILLGWQLPVWLWVVLEGAWADDGDRAPPTGALFGPAATADERRTALATLSSELQGAGVAALLENSQHHWLLNLSEVLRGCLRQSLLPLFTMLMSGPVPYRLHGVMFSPALPGAATVPHARLSPPVWQVLETDSLRAQARKTGVHWQKVLRLMLPGLVLLWGAGTLLSLSVNRTQIWLARDTARMAADTKQPLPERLRHQLALQQTIARLQNREVYGAPWYTRFGLNQDRDTLQMLWPLYARNNQQLMRDVLADELRRQLNAFVQLPPASDARTSATQKTYSLLKGYLMLARPDKADENWLAGNLLKIWPKRPGVPDSVWRTQGPKLLGFYARNLPVHPAWKITTDRMLVGTVRQILLKQIGQRNAESGLYQEMLGRIARNWPDLTLADMTGDTDASSLFLSEEIVPGMFTRQAWEEQVQDAIDQVVKNRRDEIDWVLTDKTRQPGNDVSPEALKQRLTERYFTDFGNAWLNMANSIQWQEAGSLSEAIAQLNLLADIRQSPLVALMNTLAWQGQTGAKGETLADSLVESAKKLAGRQKNARQFIQQAQGPKGPLDGVFGPLTGLMAGKDGTGSNGNLSFQSWLARVTQVRLKLQQVTSAPDPQAMAWMLAQTVFRGKTIDLTDTRDYGSLAAASLGQEWNGFGQALFVQPLDLAWRQVLAPAAGSLNARWQSTIVSQWNTAFAGRYPFKATGSDASLPLLAQFLRSDSGRIAAFIKNNLSGILHQEGSHWVVDPAASQGMTVNPAFLSAINLLADIADIVFAQGDAGVHFELMARPSRDVARMQLTLDGQKLDYFNQMESWQSFSWPGNSWYPGVNLSWRSTSSEMRLYANNQGNWGFIRLLDKARTTPIDSSRTQLQWTTPEGNPLKFIMRSELGDGPLALLRLQSFSLPQTIFSVGTPRGLLTFSGDE</sequence>
<evidence type="ECO:0000313" key="6">
    <source>
        <dbReference type="Proteomes" id="UP001596215"/>
    </source>
</evidence>
<comment type="caution">
    <text evidence="5">The sequence shown here is derived from an EMBL/GenBank/DDBJ whole genome shotgun (WGS) entry which is preliminary data.</text>
</comment>
<keyword evidence="1" id="KW-1133">Transmembrane helix</keyword>
<feature type="domain" description="IcmF-related" evidence="3">
    <location>
        <begin position="431"/>
        <end position="741"/>
    </location>
</feature>
<feature type="domain" description="Type VI secretion system component TssM1 helical" evidence="4">
    <location>
        <begin position="890"/>
        <end position="995"/>
    </location>
</feature>
<feature type="transmembrane region" description="Helical" evidence="1">
    <location>
        <begin position="377"/>
        <end position="399"/>
    </location>
</feature>
<evidence type="ECO:0000256" key="1">
    <source>
        <dbReference type="SAM" id="Phobius"/>
    </source>
</evidence>
<evidence type="ECO:0000259" key="4">
    <source>
        <dbReference type="Pfam" id="PF21070"/>
    </source>
</evidence>
<dbReference type="Pfam" id="PF21070">
    <property type="entry name" value="IcmF_helical"/>
    <property type="match status" value="1"/>
</dbReference>
<accession>A0ABW1VQP1</accession>
<keyword evidence="1" id="KW-0472">Membrane</keyword>
<dbReference type="PANTHER" id="PTHR36153">
    <property type="entry name" value="INNER MEMBRANE PROTEIN-RELATED"/>
    <property type="match status" value="1"/>
</dbReference>
<feature type="transmembrane region" description="Helical" evidence="1">
    <location>
        <begin position="55"/>
        <end position="74"/>
    </location>
</feature>
<evidence type="ECO:0000313" key="5">
    <source>
        <dbReference type="EMBL" id="MFC6363352.1"/>
    </source>
</evidence>
<keyword evidence="1" id="KW-0812">Transmembrane</keyword>
<dbReference type="Proteomes" id="UP001596215">
    <property type="component" value="Unassembled WGS sequence"/>
</dbReference>
<dbReference type="InterPro" id="IPR009612">
    <property type="entry name" value="IcmF-rel"/>
</dbReference>
<gene>
    <name evidence="5" type="ORF">ACFP73_14885</name>
</gene>
<reference evidence="6" key="1">
    <citation type="journal article" date="2019" name="Int. J. Syst. Evol. Microbiol.">
        <title>The Global Catalogue of Microorganisms (GCM) 10K type strain sequencing project: providing services to taxonomists for standard genome sequencing and annotation.</title>
        <authorList>
            <consortium name="The Broad Institute Genomics Platform"/>
            <consortium name="The Broad Institute Genome Sequencing Center for Infectious Disease"/>
            <person name="Wu L."/>
            <person name="Ma J."/>
        </authorList>
    </citation>
    <scope>NUCLEOTIDE SEQUENCE [LARGE SCALE GENOMIC DNA]</scope>
    <source>
        <strain evidence="6">CGMCC 4.1530</strain>
    </source>
</reference>
<dbReference type="InterPro" id="IPR048677">
    <property type="entry name" value="TssM1_hel"/>
</dbReference>
<dbReference type="EMBL" id="JBHSUC010000026">
    <property type="protein sequence ID" value="MFC6363352.1"/>
    <property type="molecule type" value="Genomic_DNA"/>
</dbReference>
<evidence type="ECO:0000259" key="3">
    <source>
        <dbReference type="Pfam" id="PF06761"/>
    </source>
</evidence>
<proteinExistence type="predicted"/>
<keyword evidence="6" id="KW-1185">Reference proteome</keyword>
<dbReference type="Pfam" id="PF06761">
    <property type="entry name" value="IcmF-related"/>
    <property type="match status" value="1"/>
</dbReference>
<protein>
    <submittedName>
        <fullName evidence="5">ImcF-related family protein</fullName>
    </submittedName>
</protein>
<name>A0ABW1VQP1_9GAMM</name>
<feature type="domain" description="Type VI secretion system IcmF C-terminal" evidence="2">
    <location>
        <begin position="999"/>
        <end position="1103"/>
    </location>
</feature>
<feature type="transmembrane region" description="Helical" evidence="1">
    <location>
        <begin position="15"/>
        <end position="35"/>
    </location>
</feature>
<dbReference type="InterPro" id="IPR010623">
    <property type="entry name" value="IcmF_C"/>
</dbReference>
<dbReference type="PANTHER" id="PTHR36153:SF1">
    <property type="entry name" value="TYPE VI SECRETION SYSTEM COMPONENT TSSM1"/>
    <property type="match status" value="1"/>
</dbReference>
<evidence type="ECO:0000259" key="2">
    <source>
        <dbReference type="Pfam" id="PF06744"/>
    </source>
</evidence>
<dbReference type="InterPro" id="IPR053156">
    <property type="entry name" value="T6SS_TssM-like"/>
</dbReference>